<organism evidence="1">
    <name type="scientific">marine sediment metagenome</name>
    <dbReference type="NCBI Taxonomy" id="412755"/>
    <lineage>
        <taxon>unclassified sequences</taxon>
        <taxon>metagenomes</taxon>
        <taxon>ecological metagenomes</taxon>
    </lineage>
</organism>
<evidence type="ECO:0000313" key="1">
    <source>
        <dbReference type="EMBL" id="KKK77612.1"/>
    </source>
</evidence>
<reference evidence="1" key="1">
    <citation type="journal article" date="2015" name="Nature">
        <title>Complex archaea that bridge the gap between prokaryotes and eukaryotes.</title>
        <authorList>
            <person name="Spang A."/>
            <person name="Saw J.H."/>
            <person name="Jorgensen S.L."/>
            <person name="Zaremba-Niedzwiedzka K."/>
            <person name="Martijn J."/>
            <person name="Lind A.E."/>
            <person name="van Eijk R."/>
            <person name="Schleper C."/>
            <person name="Guy L."/>
            <person name="Ettema T.J."/>
        </authorList>
    </citation>
    <scope>NUCLEOTIDE SEQUENCE</scope>
</reference>
<dbReference type="AlphaFoldDB" id="A0A0F8Y861"/>
<proteinExistence type="predicted"/>
<protein>
    <submittedName>
        <fullName evidence="1">Uncharacterized protein</fullName>
    </submittedName>
</protein>
<sequence length="212" mass="22482">MALKTGLATDNPMCFAEDRKGNLFFATGLERGQRWAPGDTATEDVGLTAPTSGITPSAGGSGSIQGVYKVALRYVDDEGNPSNLSEITTLVATASAYTTISYASVTVPSEGRVDHKQIWRTTDGQEVTYYLDVDDLANGATASSSNRTDTELRAQVAMRYVTAKGFPNAMRFLPPPTHTGVMVAFKNRMWYAVPSAYDGGSSVTVSGTTAVS</sequence>
<comment type="caution">
    <text evidence="1">The sequence shown here is derived from an EMBL/GenBank/DDBJ whole genome shotgun (WGS) entry which is preliminary data.</text>
</comment>
<name>A0A0F8Y861_9ZZZZ</name>
<accession>A0A0F8Y861</accession>
<dbReference type="EMBL" id="LAZR01054871">
    <property type="protein sequence ID" value="KKK77612.1"/>
    <property type="molecule type" value="Genomic_DNA"/>
</dbReference>
<gene>
    <name evidence="1" type="ORF">LCGC14_2851850</name>
</gene>
<feature type="non-terminal residue" evidence="1">
    <location>
        <position position="212"/>
    </location>
</feature>